<keyword evidence="2" id="KW-1133">Transmembrane helix</keyword>
<dbReference type="Pfam" id="PF14159">
    <property type="entry name" value="CAAD"/>
    <property type="match status" value="1"/>
</dbReference>
<comment type="caution">
    <text evidence="4">The sequence shown here is derived from an EMBL/GenBank/DDBJ whole genome shotgun (WGS) entry which is preliminary data.</text>
</comment>
<organism evidence="4 5">
    <name type="scientific">Lupinus luteus</name>
    <name type="common">European yellow lupine</name>
    <dbReference type="NCBI Taxonomy" id="3873"/>
    <lineage>
        <taxon>Eukaryota</taxon>
        <taxon>Viridiplantae</taxon>
        <taxon>Streptophyta</taxon>
        <taxon>Embryophyta</taxon>
        <taxon>Tracheophyta</taxon>
        <taxon>Spermatophyta</taxon>
        <taxon>Magnoliopsida</taxon>
        <taxon>eudicotyledons</taxon>
        <taxon>Gunneridae</taxon>
        <taxon>Pentapetalae</taxon>
        <taxon>rosids</taxon>
        <taxon>fabids</taxon>
        <taxon>Fabales</taxon>
        <taxon>Fabaceae</taxon>
        <taxon>Papilionoideae</taxon>
        <taxon>50 kb inversion clade</taxon>
        <taxon>genistoids sensu lato</taxon>
        <taxon>core genistoids</taxon>
        <taxon>Genisteae</taxon>
        <taxon>Lupinus</taxon>
    </lineage>
</organism>
<gene>
    <name evidence="4" type="ORF">LLUT_LOCUS12922</name>
</gene>
<dbReference type="PANTHER" id="PTHR33222">
    <property type="match status" value="1"/>
</dbReference>
<dbReference type="EMBL" id="CAXHTB010000009">
    <property type="protein sequence ID" value="CAL0311862.1"/>
    <property type="molecule type" value="Genomic_DNA"/>
</dbReference>
<accession>A0AAV1WST1</accession>
<protein>
    <recommendedName>
        <fullName evidence="3">Cyanobacterial aminoacyl-tRNA synthetase CAAD domain-containing protein</fullName>
    </recommendedName>
</protein>
<feature type="transmembrane region" description="Helical" evidence="2">
    <location>
        <begin position="166"/>
        <end position="187"/>
    </location>
</feature>
<keyword evidence="2" id="KW-0472">Membrane</keyword>
<evidence type="ECO:0000256" key="1">
    <source>
        <dbReference type="ARBA" id="ARBA00004141"/>
    </source>
</evidence>
<name>A0AAV1WST1_LUPLU</name>
<evidence type="ECO:0000313" key="4">
    <source>
        <dbReference type="EMBL" id="CAL0311862.1"/>
    </source>
</evidence>
<dbReference type="PANTHER" id="PTHR33222:SF2">
    <property type="entry name" value="PROTEIN CURVATURE THYLAKOID 1D, CHLOROPLASTIC"/>
    <property type="match status" value="1"/>
</dbReference>
<dbReference type="InterPro" id="IPR033344">
    <property type="entry name" value="CURT1"/>
</dbReference>
<dbReference type="InterPro" id="IPR025564">
    <property type="entry name" value="CAAD_dom"/>
</dbReference>
<feature type="transmembrane region" description="Helical" evidence="2">
    <location>
        <begin position="199"/>
        <end position="215"/>
    </location>
</feature>
<dbReference type="AlphaFoldDB" id="A0AAV1WST1"/>
<keyword evidence="5" id="KW-1185">Reference proteome</keyword>
<dbReference type="Proteomes" id="UP001497480">
    <property type="component" value="Unassembled WGS sequence"/>
</dbReference>
<proteinExistence type="predicted"/>
<reference evidence="4 5" key="1">
    <citation type="submission" date="2024-03" db="EMBL/GenBank/DDBJ databases">
        <authorList>
            <person name="Martinez-Hernandez J."/>
        </authorList>
    </citation>
    <scope>NUCLEOTIDE SEQUENCE [LARGE SCALE GENOMIC DNA]</scope>
</reference>
<evidence type="ECO:0000256" key="2">
    <source>
        <dbReference type="SAM" id="Phobius"/>
    </source>
</evidence>
<evidence type="ECO:0000259" key="3">
    <source>
        <dbReference type="Pfam" id="PF14159"/>
    </source>
</evidence>
<comment type="subcellular location">
    <subcellularLocation>
        <location evidence="1">Membrane</location>
        <topology evidence="1">Multi-pass membrane protein</topology>
    </subcellularLocation>
</comment>
<keyword evidence="2" id="KW-0812">Transmembrane</keyword>
<sequence>MGHCTVQPFIISKIPNASPLLLPNPKPFFAVRKVPTIRTAALLSRSICLRNVLSKATSSEESSSGASEVFYEKRDGITVLDEVEAVDKKGFNEIDPKHELPVEEPQGLSLKRDGITVLDEVEAVDKKGFNEIDPKHELPVEEPQGLSLNVLDNLNTKFDPDDAGSVVLFAGGAVLALWLTSAVIGAIDSTPLFPKVLEVVGLGYTIWFTSRYLIFKKNRDELIAKIEELKEQVLGSED</sequence>
<feature type="domain" description="Cyanobacterial aminoacyl-tRNA synthetase CAAD" evidence="3">
    <location>
        <begin position="161"/>
        <end position="235"/>
    </location>
</feature>
<dbReference type="GO" id="GO:0009535">
    <property type="term" value="C:chloroplast thylakoid membrane"/>
    <property type="evidence" value="ECO:0007669"/>
    <property type="project" value="TreeGrafter"/>
</dbReference>
<evidence type="ECO:0000313" key="5">
    <source>
        <dbReference type="Proteomes" id="UP001497480"/>
    </source>
</evidence>